<dbReference type="STRING" id="1855383.SAMN05216548_103178"/>
<dbReference type="PANTHER" id="PTHR12128">
    <property type="entry name" value="DIHYDRODIPICOLINATE SYNTHASE"/>
    <property type="match status" value="1"/>
</dbReference>
<dbReference type="Pfam" id="PF00701">
    <property type="entry name" value="DHDPS"/>
    <property type="match status" value="1"/>
</dbReference>
<evidence type="ECO:0000256" key="3">
    <source>
        <dbReference type="PIRNR" id="PIRNR001365"/>
    </source>
</evidence>
<dbReference type="AlphaFoldDB" id="A0A1H9EJ22"/>
<dbReference type="EMBL" id="FOFG01000003">
    <property type="protein sequence ID" value="SEQ25243.1"/>
    <property type="molecule type" value="Genomic_DNA"/>
</dbReference>
<dbReference type="Gene3D" id="3.20.20.70">
    <property type="entry name" value="Aldolase class I"/>
    <property type="match status" value="1"/>
</dbReference>
<dbReference type="PRINTS" id="PR00146">
    <property type="entry name" value="DHPICSNTHASE"/>
</dbReference>
<dbReference type="PANTHER" id="PTHR12128:SF66">
    <property type="entry name" value="4-HYDROXY-2-OXOGLUTARATE ALDOLASE, MITOCHONDRIAL"/>
    <property type="match status" value="1"/>
</dbReference>
<evidence type="ECO:0000313" key="6">
    <source>
        <dbReference type="Proteomes" id="UP000199647"/>
    </source>
</evidence>
<sequence length="305" mass="32778">MLFGILPVLPTPFDPEGMIDPVAMASITRFALRGGSQGVVFPGFASEVDELTPTERETLLRVVVEEVAGRVPVVAGASSANVEDVVERCREALSMGVRHVMIQAPKSVGNTADDIGAFYAAIAKAVPDIEIVLQNAPAPRGSDLAPDTILEIVRGNRSIRYVKEETLPAGPAISRILAGKPDHVVGVLGGGGARYIIEELNRGACGAMPAAEIADVHVALYEAHKQGDVALARDLYRRTLPLLVIQALWRMRFTKYVLTKRGVLRNDVVRARIADFDANDRSEIDAWLESIDDLLATAPLVRSAA</sequence>
<dbReference type="GO" id="GO:0008840">
    <property type="term" value="F:4-hydroxy-tetrahydrodipicolinate synthase activity"/>
    <property type="evidence" value="ECO:0007669"/>
    <property type="project" value="TreeGrafter"/>
</dbReference>
<dbReference type="CDD" id="cd00408">
    <property type="entry name" value="DHDPS-like"/>
    <property type="match status" value="1"/>
</dbReference>
<keyword evidence="6" id="KW-1185">Reference proteome</keyword>
<evidence type="ECO:0000256" key="1">
    <source>
        <dbReference type="ARBA" id="ARBA00007592"/>
    </source>
</evidence>
<dbReference type="GO" id="GO:0005829">
    <property type="term" value="C:cytosol"/>
    <property type="evidence" value="ECO:0007669"/>
    <property type="project" value="TreeGrafter"/>
</dbReference>
<evidence type="ECO:0000256" key="2">
    <source>
        <dbReference type="ARBA" id="ARBA00023239"/>
    </source>
</evidence>
<reference evidence="5 6" key="1">
    <citation type="submission" date="2016-10" db="EMBL/GenBank/DDBJ databases">
        <authorList>
            <person name="de Groot N.N."/>
        </authorList>
    </citation>
    <scope>NUCLEOTIDE SEQUENCE [LARGE SCALE GENOMIC DNA]</scope>
    <source>
        <strain evidence="5 6">A52C2</strain>
    </source>
</reference>
<evidence type="ECO:0000256" key="4">
    <source>
        <dbReference type="PIRSR" id="PIRSR001365-2"/>
    </source>
</evidence>
<dbReference type="SUPFAM" id="SSF51569">
    <property type="entry name" value="Aldolase"/>
    <property type="match status" value="1"/>
</dbReference>
<proteinExistence type="inferred from homology"/>
<gene>
    <name evidence="5" type="ORF">SAMN05216548_103178</name>
</gene>
<accession>A0A1H9EJ22</accession>
<dbReference type="Proteomes" id="UP000199647">
    <property type="component" value="Unassembled WGS sequence"/>
</dbReference>
<dbReference type="SMART" id="SM01130">
    <property type="entry name" value="DHDPS"/>
    <property type="match status" value="1"/>
</dbReference>
<dbReference type="OrthoDB" id="9796205at2"/>
<keyword evidence="2 3" id="KW-0456">Lyase</keyword>
<dbReference type="PIRSF" id="PIRSF001365">
    <property type="entry name" value="DHDPS"/>
    <property type="match status" value="1"/>
</dbReference>
<dbReference type="RefSeq" id="WP_092495783.1">
    <property type="nucleotide sequence ID" value="NZ_FOFG01000003.1"/>
</dbReference>
<evidence type="ECO:0000313" key="5">
    <source>
        <dbReference type="EMBL" id="SEQ25243.1"/>
    </source>
</evidence>
<comment type="similarity">
    <text evidence="1 3">Belongs to the DapA family.</text>
</comment>
<organism evidence="5 6">
    <name type="scientific">Faunimonas pinastri</name>
    <dbReference type="NCBI Taxonomy" id="1855383"/>
    <lineage>
        <taxon>Bacteria</taxon>
        <taxon>Pseudomonadati</taxon>
        <taxon>Pseudomonadota</taxon>
        <taxon>Alphaproteobacteria</taxon>
        <taxon>Hyphomicrobiales</taxon>
        <taxon>Afifellaceae</taxon>
        <taxon>Faunimonas</taxon>
    </lineage>
</organism>
<protein>
    <submittedName>
        <fullName evidence="5">4-hydroxy-tetrahydrodipicolinate synthase</fullName>
    </submittedName>
</protein>
<dbReference type="InterPro" id="IPR002220">
    <property type="entry name" value="DapA-like"/>
</dbReference>
<dbReference type="InterPro" id="IPR013785">
    <property type="entry name" value="Aldolase_TIM"/>
</dbReference>
<feature type="binding site" evidence="4">
    <location>
        <position position="208"/>
    </location>
    <ligand>
        <name>pyruvate</name>
        <dbReference type="ChEBI" id="CHEBI:15361"/>
    </ligand>
</feature>
<name>A0A1H9EJ22_9HYPH</name>